<organism evidence="2 3">
    <name type="scientific">Roseburia lenta</name>
    <dbReference type="NCBI Taxonomy" id="2763061"/>
    <lineage>
        <taxon>Bacteria</taxon>
        <taxon>Bacillati</taxon>
        <taxon>Bacillota</taxon>
        <taxon>Clostridia</taxon>
        <taxon>Lachnospirales</taxon>
        <taxon>Lachnospiraceae</taxon>
        <taxon>Roseburia</taxon>
    </lineage>
</organism>
<dbReference type="EMBL" id="JACOPG010000004">
    <property type="protein sequence ID" value="MBC5687077.1"/>
    <property type="molecule type" value="Genomic_DNA"/>
</dbReference>
<keyword evidence="2" id="KW-0067">ATP-binding</keyword>
<dbReference type="InterPro" id="IPR004256">
    <property type="entry name" value="DUF234"/>
</dbReference>
<keyword evidence="3" id="KW-1185">Reference proteome</keyword>
<dbReference type="PANTHER" id="PTHR34704">
    <property type="entry name" value="ATPASE"/>
    <property type="match status" value="1"/>
</dbReference>
<sequence>MITRATEYKKLEELYKKSGNQLYILYGRSGCGMELLLQLFARDKKCFYYHARNASAEEQLHQMQREIEKQYEVNLTRDSYDECFNRVKSGDASKLVLMIDAFDRIVKKDPHFMESILKLKARRLYPGPVMILLCHSSLAWAHKDMATCLGDAMAKVDEVMKLDDMSFLDVVRAFPEYSVAQCVETYGIIGGVPDYLNRWNGKKSIKENICNNILRPHGYLFSEAEDFIGSELRELSVYDTILASIASGHEKLNDLFMDTGYSRAKISVYMKNLAAFDVVEKVVSFETGGWDNSKKGVYHIRNHFVNFWFTFIYPHLSDLYVMSAEAFYETYIEKELDTYLQQYFVSVCTEYLQLLNHVGQVPIKLVKMGTWVGKEGSIDIIGQNAQRENVVGICSWTEDEFSYGRYEKLLVQMKKAKISANVIYLFSAKKFDAEIEKLAAEHAEIVLVDMTEL</sequence>
<name>A0ABR7GIH3_9FIRM</name>
<evidence type="ECO:0000313" key="3">
    <source>
        <dbReference type="Proteomes" id="UP000643810"/>
    </source>
</evidence>
<feature type="domain" description="DUF234" evidence="1">
    <location>
        <begin position="308"/>
        <end position="398"/>
    </location>
</feature>
<evidence type="ECO:0000313" key="2">
    <source>
        <dbReference type="EMBL" id="MBC5687077.1"/>
    </source>
</evidence>
<gene>
    <name evidence="2" type="ORF">H8R94_10755</name>
</gene>
<dbReference type="PANTHER" id="PTHR34704:SF1">
    <property type="entry name" value="ATPASE"/>
    <property type="match status" value="1"/>
</dbReference>
<keyword evidence="2" id="KW-0547">Nucleotide-binding</keyword>
<comment type="caution">
    <text evidence="2">The sequence shown here is derived from an EMBL/GenBank/DDBJ whole genome shotgun (WGS) entry which is preliminary data.</text>
</comment>
<dbReference type="InterPro" id="IPR027417">
    <property type="entry name" value="P-loop_NTPase"/>
</dbReference>
<dbReference type="RefSeq" id="WP_118535553.1">
    <property type="nucleotide sequence ID" value="NZ_JACOPG010000004.1"/>
</dbReference>
<proteinExistence type="predicted"/>
<dbReference type="Proteomes" id="UP000643810">
    <property type="component" value="Unassembled WGS sequence"/>
</dbReference>
<reference evidence="2 3" key="1">
    <citation type="submission" date="2020-08" db="EMBL/GenBank/DDBJ databases">
        <title>Genome public.</title>
        <authorList>
            <person name="Liu C."/>
            <person name="Sun Q."/>
        </authorList>
    </citation>
    <scope>NUCLEOTIDE SEQUENCE [LARGE SCALE GENOMIC DNA]</scope>
    <source>
        <strain evidence="2 3">NSJ-9</strain>
    </source>
</reference>
<dbReference type="SUPFAM" id="SSF52540">
    <property type="entry name" value="P-loop containing nucleoside triphosphate hydrolases"/>
    <property type="match status" value="1"/>
</dbReference>
<protein>
    <submittedName>
        <fullName evidence="2">ATP-binding protein</fullName>
    </submittedName>
</protein>
<dbReference type="GO" id="GO:0005524">
    <property type="term" value="F:ATP binding"/>
    <property type="evidence" value="ECO:0007669"/>
    <property type="project" value="UniProtKB-KW"/>
</dbReference>
<dbReference type="Pfam" id="PF03008">
    <property type="entry name" value="DUF234"/>
    <property type="match status" value="1"/>
</dbReference>
<accession>A0ABR7GIH3</accession>
<dbReference type="Gene3D" id="3.40.50.300">
    <property type="entry name" value="P-loop containing nucleotide triphosphate hydrolases"/>
    <property type="match status" value="1"/>
</dbReference>
<evidence type="ECO:0000259" key="1">
    <source>
        <dbReference type="Pfam" id="PF03008"/>
    </source>
</evidence>